<reference evidence="1" key="1">
    <citation type="journal article" date="2020" name="Nature">
        <title>Giant virus diversity and host interactions through global metagenomics.</title>
        <authorList>
            <person name="Schulz F."/>
            <person name="Roux S."/>
            <person name="Paez-Espino D."/>
            <person name="Jungbluth S."/>
            <person name="Walsh D.A."/>
            <person name="Denef V.J."/>
            <person name="McMahon K.D."/>
            <person name="Konstantinidis K.T."/>
            <person name="Eloe-Fadrosh E.A."/>
            <person name="Kyrpides N.C."/>
            <person name="Woyke T."/>
        </authorList>
    </citation>
    <scope>NUCLEOTIDE SEQUENCE</scope>
    <source>
        <strain evidence="1">GVMAG-M-3300023179-27</strain>
    </source>
</reference>
<sequence length="64" mass="7206">MEQSAPAQIAMDQRLLQQQKSQCCNGCDWWMCYCSFFDNVGKCCDFIGDCCCSGDCCNGECNCY</sequence>
<protein>
    <submittedName>
        <fullName evidence="1">Uncharacterized protein</fullName>
    </submittedName>
</protein>
<proteinExistence type="predicted"/>
<evidence type="ECO:0000313" key="1">
    <source>
        <dbReference type="EMBL" id="QHT26388.1"/>
    </source>
</evidence>
<dbReference type="AlphaFoldDB" id="A0A6C0EBX5"/>
<accession>A0A6C0EBX5</accession>
<name>A0A6C0EBX5_9ZZZZ</name>
<dbReference type="EMBL" id="MN739787">
    <property type="protein sequence ID" value="QHT26388.1"/>
    <property type="molecule type" value="Genomic_DNA"/>
</dbReference>
<organism evidence="1">
    <name type="scientific">viral metagenome</name>
    <dbReference type="NCBI Taxonomy" id="1070528"/>
    <lineage>
        <taxon>unclassified sequences</taxon>
        <taxon>metagenomes</taxon>
        <taxon>organismal metagenomes</taxon>
    </lineage>
</organism>